<protein>
    <submittedName>
        <fullName evidence="1">Uncharacterized protein</fullName>
    </submittedName>
</protein>
<feature type="non-terminal residue" evidence="1">
    <location>
        <position position="1"/>
    </location>
</feature>
<proteinExistence type="predicted"/>
<dbReference type="Proteomes" id="UP000814033">
    <property type="component" value="Unassembled WGS sequence"/>
</dbReference>
<evidence type="ECO:0000313" key="1">
    <source>
        <dbReference type="EMBL" id="KAI0046594.1"/>
    </source>
</evidence>
<sequence>LHMRTPWSRITFFPAIWATVWQGVAFASPLGHLQTWSPVLGIDAYDWMRPVFGTWGINWVVGAFAVVCAEAVGAWFIGPIDLEMEDADVSPLIDVPLDVIPQSRAASRGSWHTFFLGVSLLALATPSFVLPLHTLRPWDLTSSTPLVVGCILPQPLRRNQHMTTLERFITESAQYNAAKVLLWPEGAVRFENPTQRAEMLAEIQRRVVGPIIGVGFEEPIPRDDPDWQHARPSQRRNGLVLVGPDGVLAEYYKRHLVPIAESYSLAESHSPPTISEFEVSTPRGHSPTEWTPKQPHTRPVTLSASICLDFAAPSPFAPLSARPALILAPAHTWHPAVGRAVFAQARARAEELGSALLFCDGGDGAVSGVAGPGGAREPAQEGPGSWTRTIALPYPEEHRRTFYAWGGDFAVLGLVWAIL</sequence>
<evidence type="ECO:0000313" key="2">
    <source>
        <dbReference type="Proteomes" id="UP000814033"/>
    </source>
</evidence>
<comment type="caution">
    <text evidence="1">The sequence shown here is derived from an EMBL/GenBank/DDBJ whole genome shotgun (WGS) entry which is preliminary data.</text>
</comment>
<accession>A0ACB8RQZ2</accession>
<reference evidence="1" key="1">
    <citation type="submission" date="2021-02" db="EMBL/GenBank/DDBJ databases">
        <authorList>
            <consortium name="DOE Joint Genome Institute"/>
            <person name="Ahrendt S."/>
            <person name="Looney B.P."/>
            <person name="Miyauchi S."/>
            <person name="Morin E."/>
            <person name="Drula E."/>
            <person name="Courty P.E."/>
            <person name="Chicoki N."/>
            <person name="Fauchery L."/>
            <person name="Kohler A."/>
            <person name="Kuo A."/>
            <person name="Labutti K."/>
            <person name="Pangilinan J."/>
            <person name="Lipzen A."/>
            <person name="Riley R."/>
            <person name="Andreopoulos W."/>
            <person name="He G."/>
            <person name="Johnson J."/>
            <person name="Barry K.W."/>
            <person name="Grigoriev I.V."/>
            <person name="Nagy L."/>
            <person name="Hibbett D."/>
            <person name="Henrissat B."/>
            <person name="Matheny P.B."/>
            <person name="Labbe J."/>
            <person name="Martin F."/>
        </authorList>
    </citation>
    <scope>NUCLEOTIDE SEQUENCE</scope>
    <source>
        <strain evidence="1">FP105234-sp</strain>
    </source>
</reference>
<keyword evidence="2" id="KW-1185">Reference proteome</keyword>
<reference evidence="1" key="2">
    <citation type="journal article" date="2022" name="New Phytol.">
        <title>Evolutionary transition to the ectomycorrhizal habit in the genomes of a hyperdiverse lineage of mushroom-forming fungi.</title>
        <authorList>
            <person name="Looney B."/>
            <person name="Miyauchi S."/>
            <person name="Morin E."/>
            <person name="Drula E."/>
            <person name="Courty P.E."/>
            <person name="Kohler A."/>
            <person name="Kuo A."/>
            <person name="LaButti K."/>
            <person name="Pangilinan J."/>
            <person name="Lipzen A."/>
            <person name="Riley R."/>
            <person name="Andreopoulos W."/>
            <person name="He G."/>
            <person name="Johnson J."/>
            <person name="Nolan M."/>
            <person name="Tritt A."/>
            <person name="Barry K.W."/>
            <person name="Grigoriev I.V."/>
            <person name="Nagy L.G."/>
            <person name="Hibbett D."/>
            <person name="Henrissat B."/>
            <person name="Matheny P.B."/>
            <person name="Labbe J."/>
            <person name="Martin F.M."/>
        </authorList>
    </citation>
    <scope>NUCLEOTIDE SEQUENCE</scope>
    <source>
        <strain evidence="1">FP105234-sp</strain>
    </source>
</reference>
<name>A0ACB8RQZ2_9AGAM</name>
<organism evidence="1 2">
    <name type="scientific">Auriscalpium vulgare</name>
    <dbReference type="NCBI Taxonomy" id="40419"/>
    <lineage>
        <taxon>Eukaryota</taxon>
        <taxon>Fungi</taxon>
        <taxon>Dikarya</taxon>
        <taxon>Basidiomycota</taxon>
        <taxon>Agaricomycotina</taxon>
        <taxon>Agaricomycetes</taxon>
        <taxon>Russulales</taxon>
        <taxon>Auriscalpiaceae</taxon>
        <taxon>Auriscalpium</taxon>
    </lineage>
</organism>
<feature type="non-terminal residue" evidence="1">
    <location>
        <position position="419"/>
    </location>
</feature>
<gene>
    <name evidence="1" type="ORF">FA95DRAFT_1458102</name>
</gene>
<dbReference type="EMBL" id="MU275921">
    <property type="protein sequence ID" value="KAI0046594.1"/>
    <property type="molecule type" value="Genomic_DNA"/>
</dbReference>